<feature type="compositionally biased region" description="Basic and acidic residues" evidence="15">
    <location>
        <begin position="350"/>
        <end position="366"/>
    </location>
</feature>
<evidence type="ECO:0000256" key="6">
    <source>
        <dbReference type="ARBA" id="ARBA00022759"/>
    </source>
</evidence>
<accession>A0A388L0G5</accession>
<keyword evidence="9" id="KW-0378">Hydrolase</keyword>
<keyword evidence="11" id="KW-0233">DNA recombination</keyword>
<dbReference type="GO" id="GO:0051321">
    <property type="term" value="P:meiotic cell cycle"/>
    <property type="evidence" value="ECO:0007669"/>
    <property type="project" value="UniProtKB-KW"/>
</dbReference>
<dbReference type="InterPro" id="IPR006166">
    <property type="entry name" value="ERCC4_domain"/>
</dbReference>
<keyword evidence="7" id="KW-0227">DNA damage</keyword>
<dbReference type="GO" id="GO:0048476">
    <property type="term" value="C:Holliday junction resolvase complex"/>
    <property type="evidence" value="ECO:0007669"/>
    <property type="project" value="InterPro"/>
</dbReference>
<dbReference type="Gramene" id="GBG75797">
    <property type="protein sequence ID" value="GBG75797"/>
    <property type="gene ID" value="CBR_g21043"/>
</dbReference>
<evidence type="ECO:0000256" key="14">
    <source>
        <dbReference type="ARBA" id="ARBA00023254"/>
    </source>
</evidence>
<keyword evidence="14" id="KW-0469">Meiosis</keyword>
<keyword evidence="6" id="KW-0255">Endonuclease</keyword>
<feature type="compositionally biased region" description="Acidic residues" evidence="15">
    <location>
        <begin position="395"/>
        <end position="410"/>
    </location>
</feature>
<keyword evidence="18" id="KW-1185">Reference proteome</keyword>
<feature type="region of interest" description="Disordered" evidence="15">
    <location>
        <begin position="225"/>
        <end position="316"/>
    </location>
</feature>
<feature type="compositionally biased region" description="Basic and acidic residues" evidence="15">
    <location>
        <begin position="507"/>
        <end position="530"/>
    </location>
</feature>
<keyword evidence="8" id="KW-0132">Cell division</keyword>
<dbReference type="Gene3D" id="1.10.150.670">
    <property type="entry name" value="Crossover junction endonuclease EME1, DNA-binding domain"/>
    <property type="match status" value="1"/>
</dbReference>
<dbReference type="PANTHER" id="PTHR21077">
    <property type="entry name" value="EME1 PROTEIN"/>
    <property type="match status" value="1"/>
</dbReference>
<evidence type="ECO:0000259" key="16">
    <source>
        <dbReference type="Pfam" id="PF02732"/>
    </source>
</evidence>
<comment type="similarity">
    <text evidence="3">Belongs to the EME1/MMS4 family.</text>
</comment>
<feature type="compositionally biased region" description="Acidic residues" evidence="15">
    <location>
        <begin position="532"/>
        <end position="541"/>
    </location>
</feature>
<keyword evidence="13" id="KW-0539">Nucleus</keyword>
<feature type="compositionally biased region" description="Basic and acidic residues" evidence="15">
    <location>
        <begin position="279"/>
        <end position="316"/>
    </location>
</feature>
<name>A0A388L0G5_CHABU</name>
<evidence type="ECO:0000256" key="1">
    <source>
        <dbReference type="ARBA" id="ARBA00001946"/>
    </source>
</evidence>
<dbReference type="GO" id="GO:0046872">
    <property type="term" value="F:metal ion binding"/>
    <property type="evidence" value="ECO:0007669"/>
    <property type="project" value="UniProtKB-KW"/>
</dbReference>
<dbReference type="GO" id="GO:0005634">
    <property type="term" value="C:nucleus"/>
    <property type="evidence" value="ECO:0007669"/>
    <property type="project" value="UniProtKB-SubCell"/>
</dbReference>
<evidence type="ECO:0000256" key="12">
    <source>
        <dbReference type="ARBA" id="ARBA00023204"/>
    </source>
</evidence>
<organism evidence="17 18">
    <name type="scientific">Chara braunii</name>
    <name type="common">Braun's stonewort</name>
    <dbReference type="NCBI Taxonomy" id="69332"/>
    <lineage>
        <taxon>Eukaryota</taxon>
        <taxon>Viridiplantae</taxon>
        <taxon>Streptophyta</taxon>
        <taxon>Charophyceae</taxon>
        <taxon>Charales</taxon>
        <taxon>Characeae</taxon>
        <taxon>Chara</taxon>
    </lineage>
</organism>
<feature type="compositionally biased region" description="Basic and acidic residues" evidence="15">
    <location>
        <begin position="562"/>
        <end position="624"/>
    </location>
</feature>
<evidence type="ECO:0000256" key="5">
    <source>
        <dbReference type="ARBA" id="ARBA00022723"/>
    </source>
</evidence>
<feature type="region of interest" description="Disordered" evidence="15">
    <location>
        <begin position="1"/>
        <end position="25"/>
    </location>
</feature>
<evidence type="ECO:0000313" key="18">
    <source>
        <dbReference type="Proteomes" id="UP000265515"/>
    </source>
</evidence>
<dbReference type="Pfam" id="PF21292">
    <property type="entry name" value="EME1-MUS81_C"/>
    <property type="match status" value="1"/>
</dbReference>
<dbReference type="Proteomes" id="UP000265515">
    <property type="component" value="Unassembled WGS sequence"/>
</dbReference>
<evidence type="ECO:0000256" key="11">
    <source>
        <dbReference type="ARBA" id="ARBA00023172"/>
    </source>
</evidence>
<feature type="region of interest" description="Disordered" evidence="15">
    <location>
        <begin position="57"/>
        <end position="109"/>
    </location>
</feature>
<dbReference type="InterPro" id="IPR042530">
    <property type="entry name" value="EME1/EME2_C"/>
</dbReference>
<dbReference type="PANTHER" id="PTHR21077:SF5">
    <property type="entry name" value="CROSSOVER JUNCTION ENDONUCLEASE MMS4"/>
    <property type="match status" value="1"/>
</dbReference>
<keyword evidence="12" id="KW-0234">DNA repair</keyword>
<feature type="compositionally biased region" description="Acidic residues" evidence="15">
    <location>
        <begin position="87"/>
        <end position="109"/>
    </location>
</feature>
<comment type="caution">
    <text evidence="17">The sequence shown here is derived from an EMBL/GenBank/DDBJ whole genome shotgun (WGS) entry which is preliminary data.</text>
</comment>
<dbReference type="OrthoDB" id="343092at2759"/>
<keyword evidence="8" id="KW-0498">Mitosis</keyword>
<keyword evidence="5" id="KW-0479">Metal-binding</keyword>
<evidence type="ECO:0000256" key="7">
    <source>
        <dbReference type="ARBA" id="ARBA00022763"/>
    </source>
</evidence>
<dbReference type="Pfam" id="PF02732">
    <property type="entry name" value="ERCC4"/>
    <property type="match status" value="1"/>
</dbReference>
<evidence type="ECO:0000256" key="8">
    <source>
        <dbReference type="ARBA" id="ARBA00022776"/>
    </source>
</evidence>
<dbReference type="GO" id="GO:0004519">
    <property type="term" value="F:endonuclease activity"/>
    <property type="evidence" value="ECO:0007669"/>
    <property type="project" value="UniProtKB-KW"/>
</dbReference>
<reference evidence="17 18" key="1">
    <citation type="journal article" date="2018" name="Cell">
        <title>The Chara Genome: Secondary Complexity and Implications for Plant Terrestrialization.</title>
        <authorList>
            <person name="Nishiyama T."/>
            <person name="Sakayama H."/>
            <person name="Vries J.D."/>
            <person name="Buschmann H."/>
            <person name="Saint-Marcoux D."/>
            <person name="Ullrich K.K."/>
            <person name="Haas F.B."/>
            <person name="Vanderstraeten L."/>
            <person name="Becker D."/>
            <person name="Lang D."/>
            <person name="Vosolsobe S."/>
            <person name="Rombauts S."/>
            <person name="Wilhelmsson P.K.I."/>
            <person name="Janitza P."/>
            <person name="Kern R."/>
            <person name="Heyl A."/>
            <person name="Rumpler F."/>
            <person name="Villalobos L.I.A.C."/>
            <person name="Clay J.M."/>
            <person name="Skokan R."/>
            <person name="Toyoda A."/>
            <person name="Suzuki Y."/>
            <person name="Kagoshima H."/>
            <person name="Schijlen E."/>
            <person name="Tajeshwar N."/>
            <person name="Catarino B."/>
            <person name="Hetherington A.J."/>
            <person name="Saltykova A."/>
            <person name="Bonnot C."/>
            <person name="Breuninger H."/>
            <person name="Symeonidi A."/>
            <person name="Radhakrishnan G.V."/>
            <person name="Van Nieuwerburgh F."/>
            <person name="Deforce D."/>
            <person name="Chang C."/>
            <person name="Karol K.G."/>
            <person name="Hedrich R."/>
            <person name="Ulvskov P."/>
            <person name="Glockner G."/>
            <person name="Delwiche C.F."/>
            <person name="Petrasek J."/>
            <person name="Van de Peer Y."/>
            <person name="Friml J."/>
            <person name="Beilby M."/>
            <person name="Dolan L."/>
            <person name="Kohara Y."/>
            <person name="Sugano S."/>
            <person name="Fujiyama A."/>
            <person name="Delaux P.-M."/>
            <person name="Quint M."/>
            <person name="TheiBen G."/>
            <person name="Hagemann M."/>
            <person name="Harholt J."/>
            <person name="Dunand C."/>
            <person name="Zachgo S."/>
            <person name="Langdale J."/>
            <person name="Maumus F."/>
            <person name="Straeten D.V.D."/>
            <person name="Gould S.B."/>
            <person name="Rensing S.A."/>
        </authorList>
    </citation>
    <scope>NUCLEOTIDE SEQUENCE [LARGE SCALE GENOMIC DNA]</scope>
    <source>
        <strain evidence="17 18">S276</strain>
    </source>
</reference>
<evidence type="ECO:0000313" key="17">
    <source>
        <dbReference type="EMBL" id="GBG75797.1"/>
    </source>
</evidence>
<evidence type="ECO:0000256" key="9">
    <source>
        <dbReference type="ARBA" id="ARBA00022801"/>
    </source>
</evidence>
<dbReference type="EMBL" id="BFEA01000231">
    <property type="protein sequence ID" value="GBG75797.1"/>
    <property type="molecule type" value="Genomic_DNA"/>
</dbReference>
<evidence type="ECO:0000256" key="15">
    <source>
        <dbReference type="SAM" id="MobiDB-lite"/>
    </source>
</evidence>
<feature type="region of interest" description="Disordered" evidence="15">
    <location>
        <begin position="496"/>
        <end position="625"/>
    </location>
</feature>
<feature type="region of interest" description="Disordered" evidence="15">
    <location>
        <begin position="336"/>
        <end position="410"/>
    </location>
</feature>
<gene>
    <name evidence="17" type="ORF">CBR_g21043</name>
</gene>
<evidence type="ECO:0000256" key="10">
    <source>
        <dbReference type="ARBA" id="ARBA00022842"/>
    </source>
</evidence>
<evidence type="ECO:0000256" key="4">
    <source>
        <dbReference type="ARBA" id="ARBA00022722"/>
    </source>
</evidence>
<keyword evidence="4" id="KW-0540">Nuclease</keyword>
<evidence type="ECO:0000256" key="13">
    <source>
        <dbReference type="ARBA" id="ARBA00023242"/>
    </source>
</evidence>
<sequence>MVGRGVQTPICLDSSDSDGDDDCRRRRPAAALAHVELRGAQWRRASPARVEDVDRFRTGRSQPSCAGSVKRGGHVSFAERNSKDGVIEVEEEMEVKEPGDDEDSEEQGDDELCSIRLEGEDGGGLRPGAAAADTWQNDMRSRATASAISPRIGDNGFGAAIRGATTRVQNRPEDGNTSTGRRVGEAMRVVELEDDDDGAILRPCGLLNSNVPRVTVAGRLSEQRVGGRGAAQEAEDTTIRGATRGRPRRSGAAAALFEREGLPAGGNDAGGDDCAQEGLEVRRRTVRSESMMERGAQRDGREEDLSDRDRDGTHDREYRLDREKEWNTSTDFYESLGEREGYPRGPLGTAREEDGCSRSLVKETEKGPFAGQEQQMLEEDDWDRLDPTDQGLDCIGDDADDGEDDDDDDDDVVEVIGDGGQKVRCVGDRGIDDGGRFDDDCGDCSPCVGDGLLVMDFSAMAEGNRGLGDGGRIELQGHVGEDTRPSYLAMAVTDLEKDDDEELGDGGGKERAGRWGASEKDPDERERVGCTEEGEEEEEEEDGKHGRRGRGVCRGRVAGDGGRGRGREGGKGGAKRGNEERRLAMEAEKLRKAEEKKRKVEEMARAKEEKKRKREEEQRRKIEAKAQQAQQKMLEKELRKWEKGSDAEKRIRALIDMRVMERAISAEVVRCFHERGYTYSLSSNPIKDSILWRIKCPALGNQGEGGLADISSQGDALESDSQCQRAQFSGSFMDKDDVSASQQLNASQSQSQNQQGNSSQRLCIQEVDVGYVMIVLEAEVFVQLVEEGKLDGHVRQVQSQHAGYMVCYLINKLWHYVNARCQAQYKNANGNGQRREGATQSAEAKQLVHQALARLSTSFSQVHHRVTVDVSEAADHIAHLTKMLAKCMYRPQQTFLSVNSGGMHMNANQRFEHRNNAWIRALCAIPSMSGAAAVAIARKFPTMRSLLTEYMNPRKSQYEKELLLQDFLKESGPGEGVRPDCVSSRRLGPTLSRKVYRLFVATNPRLFMEDVAMGADMFSDP</sequence>
<dbReference type="GO" id="GO:0006281">
    <property type="term" value="P:DNA repair"/>
    <property type="evidence" value="ECO:0007669"/>
    <property type="project" value="UniProtKB-KW"/>
</dbReference>
<evidence type="ECO:0000256" key="2">
    <source>
        <dbReference type="ARBA" id="ARBA00004123"/>
    </source>
</evidence>
<keyword evidence="8" id="KW-0131">Cell cycle</keyword>
<proteinExistence type="inferred from homology"/>
<protein>
    <recommendedName>
        <fullName evidence="16">ERCC4 domain-containing protein</fullName>
    </recommendedName>
</protein>
<evidence type="ECO:0000256" key="3">
    <source>
        <dbReference type="ARBA" id="ARBA00005313"/>
    </source>
</evidence>
<dbReference type="GO" id="GO:0016787">
    <property type="term" value="F:hydrolase activity"/>
    <property type="evidence" value="ECO:0007669"/>
    <property type="project" value="UniProtKB-KW"/>
</dbReference>
<feature type="domain" description="ERCC4" evidence="16">
    <location>
        <begin position="655"/>
        <end position="880"/>
    </location>
</feature>
<dbReference type="InterPro" id="IPR033310">
    <property type="entry name" value="Mms4/EME1/EME2"/>
</dbReference>
<comment type="cofactor">
    <cofactor evidence="1">
        <name>Mg(2+)</name>
        <dbReference type="ChEBI" id="CHEBI:18420"/>
    </cofactor>
</comment>
<keyword evidence="10" id="KW-0460">Magnesium</keyword>
<dbReference type="GO" id="GO:0006310">
    <property type="term" value="P:DNA recombination"/>
    <property type="evidence" value="ECO:0007669"/>
    <property type="project" value="UniProtKB-KW"/>
</dbReference>
<comment type="subcellular location">
    <subcellularLocation>
        <location evidence="2">Nucleus</location>
    </subcellularLocation>
</comment>
<dbReference type="AlphaFoldDB" id="A0A388L0G5"/>
<dbReference type="Gene3D" id="3.40.50.10130">
    <property type="match status" value="1"/>
</dbReference>